<keyword evidence="7" id="KW-0472">Membrane</keyword>
<dbReference type="RefSeq" id="WP_067977311.1">
    <property type="nucleotide sequence ID" value="NZ_CP014163.1"/>
</dbReference>
<dbReference type="Proteomes" id="UP000062260">
    <property type="component" value="Chromosome"/>
</dbReference>
<dbReference type="SUPFAM" id="SSF90123">
    <property type="entry name" value="ABC transporter transmembrane region"/>
    <property type="match status" value="1"/>
</dbReference>
<keyword evidence="9" id="KW-1185">Reference proteome</keyword>
<dbReference type="PANTHER" id="PTHR43394">
    <property type="entry name" value="ATP-DEPENDENT PERMEASE MDL1, MITOCHONDRIAL"/>
    <property type="match status" value="1"/>
</dbReference>
<dbReference type="InterPro" id="IPR039421">
    <property type="entry name" value="Type_1_exporter"/>
</dbReference>
<evidence type="ECO:0000256" key="2">
    <source>
        <dbReference type="ARBA" id="ARBA00022448"/>
    </source>
</evidence>
<evidence type="ECO:0000256" key="1">
    <source>
        <dbReference type="ARBA" id="ARBA00004651"/>
    </source>
</evidence>
<evidence type="ECO:0000256" key="5">
    <source>
        <dbReference type="ARBA" id="ARBA00022840"/>
    </source>
</evidence>
<evidence type="ECO:0000256" key="3">
    <source>
        <dbReference type="ARBA" id="ARBA00022692"/>
    </source>
</evidence>
<proteinExistence type="predicted"/>
<dbReference type="PROSITE" id="PS50893">
    <property type="entry name" value="ABC_TRANSPORTER_2"/>
    <property type="match status" value="1"/>
</dbReference>
<organism evidence="8 9">
    <name type="scientific">Aerococcus urinaehominis</name>
    <dbReference type="NCBI Taxonomy" id="128944"/>
    <lineage>
        <taxon>Bacteria</taxon>
        <taxon>Bacillati</taxon>
        <taxon>Bacillota</taxon>
        <taxon>Bacilli</taxon>
        <taxon>Lactobacillales</taxon>
        <taxon>Aerococcaceae</taxon>
        <taxon>Aerococcus</taxon>
    </lineage>
</organism>
<dbReference type="InterPro" id="IPR003593">
    <property type="entry name" value="AAA+_ATPase"/>
</dbReference>
<dbReference type="GO" id="GO:0015421">
    <property type="term" value="F:ABC-type oligopeptide transporter activity"/>
    <property type="evidence" value="ECO:0007669"/>
    <property type="project" value="TreeGrafter"/>
</dbReference>
<keyword evidence="6" id="KW-1133">Transmembrane helix</keyword>
<dbReference type="GO" id="GO:0005886">
    <property type="term" value="C:plasma membrane"/>
    <property type="evidence" value="ECO:0007669"/>
    <property type="project" value="UniProtKB-SubCell"/>
</dbReference>
<dbReference type="EMBL" id="CP014163">
    <property type="protein sequence ID" value="AMB98652.1"/>
    <property type="molecule type" value="Genomic_DNA"/>
</dbReference>
<evidence type="ECO:0000313" key="9">
    <source>
        <dbReference type="Proteomes" id="UP000062260"/>
    </source>
</evidence>
<dbReference type="GO" id="GO:0005524">
    <property type="term" value="F:ATP binding"/>
    <property type="evidence" value="ECO:0007669"/>
    <property type="project" value="UniProtKB-KW"/>
</dbReference>
<gene>
    <name evidence="8" type="ORF">AWM75_00975</name>
</gene>
<dbReference type="InterPro" id="IPR011527">
    <property type="entry name" value="ABC1_TM_dom"/>
</dbReference>
<dbReference type="PROSITE" id="PS00211">
    <property type="entry name" value="ABC_TRANSPORTER_1"/>
    <property type="match status" value="1"/>
</dbReference>
<dbReference type="InterPro" id="IPR017871">
    <property type="entry name" value="ABC_transporter-like_CS"/>
</dbReference>
<keyword evidence="5 8" id="KW-0067">ATP-binding</keyword>
<dbReference type="InterPro" id="IPR027417">
    <property type="entry name" value="P-loop_NTPase"/>
</dbReference>
<evidence type="ECO:0000256" key="7">
    <source>
        <dbReference type="ARBA" id="ARBA00023136"/>
    </source>
</evidence>
<keyword evidence="2" id="KW-0813">Transport</keyword>
<dbReference type="CDD" id="cd03254">
    <property type="entry name" value="ABCC_Glucan_exporter_like"/>
    <property type="match status" value="1"/>
</dbReference>
<dbReference type="GO" id="GO:0016887">
    <property type="term" value="F:ATP hydrolysis activity"/>
    <property type="evidence" value="ECO:0007669"/>
    <property type="project" value="InterPro"/>
</dbReference>
<dbReference type="Gene3D" id="3.40.50.300">
    <property type="entry name" value="P-loop containing nucleotide triphosphate hydrolases"/>
    <property type="match status" value="1"/>
</dbReference>
<dbReference type="KEGG" id="auh:AWM75_00975"/>
<evidence type="ECO:0000313" key="8">
    <source>
        <dbReference type="EMBL" id="AMB98652.1"/>
    </source>
</evidence>
<protein>
    <submittedName>
        <fullName evidence="8">Multidrug ABC transporter ATP-binding protein</fullName>
    </submittedName>
</protein>
<dbReference type="FunFam" id="3.40.50.300:FF:000287">
    <property type="entry name" value="Multidrug ABC transporter ATP-binding protein"/>
    <property type="match status" value="1"/>
</dbReference>
<dbReference type="SUPFAM" id="SSF52540">
    <property type="entry name" value="P-loop containing nucleoside triphosphate hydrolases"/>
    <property type="match status" value="1"/>
</dbReference>
<dbReference type="CDD" id="cd18547">
    <property type="entry name" value="ABC_6TM_Tm288_like"/>
    <property type="match status" value="1"/>
</dbReference>
<dbReference type="InterPro" id="IPR036640">
    <property type="entry name" value="ABC1_TM_sf"/>
</dbReference>
<dbReference type="SMART" id="SM00382">
    <property type="entry name" value="AAA"/>
    <property type="match status" value="1"/>
</dbReference>
<dbReference type="PROSITE" id="PS50929">
    <property type="entry name" value="ABC_TM1F"/>
    <property type="match status" value="1"/>
</dbReference>
<dbReference type="AlphaFoldDB" id="A0A0X8FJZ8"/>
<sequence length="605" mass="67091">MNHKLNDEKLSLGQTCLRLFHYFGSYKLALVAVIIATSLATIMTTLAPAILGQATTVIVDGVNQGQQIVNGQAQYVIDFNRIGQIVSRVLMLYLLAGAARFVQNALLAFSVQGMLASLRQDMRNKLNTLPVATVDAIPNGEILSRAINDVENMGRTLPQMVSQTVMSVLQFFGVLVMIFLISWKISLVVLFLVGLVLFFISKVAPYSQKLFSQQQKSEGELNAILEEDYNGQLEIKAFNQQEKRADYFQTKTDDFFASASKAQFISGIMMPLSNSVRNLSYVTVALLGGIAVINGQLTVGQVQALIQYNPQLFQPLSQMANIVNLVQDTLASARRVFTFLDLDDMTDEPSGYPAIETDKTMIFDQVDFGYQADKMIIKDFNLQVNPGETIAIVGPTGAGKTTLINLIERFYDVSAGSIKFKGKDIRDIDRADLRDHISMVLQDTWLFTGSLYDNIAYGGDESTTKADVMAAAKTAHVDDFARKLPDGYDTIINEDASNLSQGQRQLVTIARSLVNEPEILILDEATSSIDTRTEKLIQTATEKLLAGRTSFVIAHRLSTIRDADKILVMDQGQIIEMGNHDQLMEKRGFYYNLYQAQFEEAFGDD</sequence>
<evidence type="ECO:0000256" key="6">
    <source>
        <dbReference type="ARBA" id="ARBA00022989"/>
    </source>
</evidence>
<dbReference type="STRING" id="128944.AWM75_00975"/>
<evidence type="ECO:0000256" key="4">
    <source>
        <dbReference type="ARBA" id="ARBA00022741"/>
    </source>
</evidence>
<dbReference type="PANTHER" id="PTHR43394:SF1">
    <property type="entry name" value="ATP-BINDING CASSETTE SUB-FAMILY B MEMBER 10, MITOCHONDRIAL"/>
    <property type="match status" value="1"/>
</dbReference>
<comment type="subcellular location">
    <subcellularLocation>
        <location evidence="1">Cell membrane</location>
        <topology evidence="1">Multi-pass membrane protein</topology>
    </subcellularLocation>
</comment>
<name>A0A0X8FJZ8_9LACT</name>
<dbReference type="Pfam" id="PF00005">
    <property type="entry name" value="ABC_tran"/>
    <property type="match status" value="1"/>
</dbReference>
<keyword evidence="4" id="KW-0547">Nucleotide-binding</keyword>
<dbReference type="InterPro" id="IPR003439">
    <property type="entry name" value="ABC_transporter-like_ATP-bd"/>
</dbReference>
<dbReference type="Gene3D" id="1.20.1560.10">
    <property type="entry name" value="ABC transporter type 1, transmembrane domain"/>
    <property type="match status" value="1"/>
</dbReference>
<accession>A0A0X8FJZ8</accession>
<dbReference type="OrthoDB" id="9770415at2"/>
<keyword evidence="3" id="KW-0812">Transmembrane</keyword>
<dbReference type="Pfam" id="PF00664">
    <property type="entry name" value="ABC_membrane"/>
    <property type="match status" value="1"/>
</dbReference>
<reference evidence="9" key="2">
    <citation type="submission" date="2016-01" db="EMBL/GenBank/DDBJ databases">
        <title>Six Aerococcus type strain genome sequencing and assembly using PacBio and Illumina Hiseq.</title>
        <authorList>
            <person name="Carkaci D."/>
            <person name="Dargis R."/>
            <person name="Nielsen X.C."/>
            <person name="Skovgaard O."/>
            <person name="Fuursted K."/>
            <person name="Christensen J.J."/>
        </authorList>
    </citation>
    <scope>NUCLEOTIDE SEQUENCE [LARGE SCALE GENOMIC DNA]</scope>
    <source>
        <strain evidence="9">CCUG42038B</strain>
    </source>
</reference>
<reference evidence="8 9" key="1">
    <citation type="journal article" date="2016" name="Genome Announc.">
        <title>Complete Genome Sequences of Aerococcus christensenii CCUG 28831T, Aerococcus sanguinicola CCUG 43001T, Aerococcus urinae CCUG 36881T, Aerococcus urinaeequi CCUG 28094T, Aerococcus urinaehominis CCUG 42038 BT, and Aerococcus viridans CCUG 4311T.</title>
        <authorList>
            <person name="Carkaci D."/>
            <person name="Dargis R."/>
            <person name="Nielsen X.C."/>
            <person name="Skovgaard O."/>
            <person name="Fuursted K."/>
            <person name="Christensen J.J."/>
        </authorList>
    </citation>
    <scope>NUCLEOTIDE SEQUENCE [LARGE SCALE GENOMIC DNA]</scope>
    <source>
        <strain evidence="8 9">CCUG42038B</strain>
    </source>
</reference>